<dbReference type="PANTHER" id="PTHR10751">
    <property type="entry name" value="GUANYLATE BINDING PROTEIN"/>
    <property type="match status" value="1"/>
</dbReference>
<dbReference type="Gene3D" id="3.40.50.300">
    <property type="entry name" value="P-loop containing nucleotide triphosphate hydrolases"/>
    <property type="match status" value="1"/>
</dbReference>
<dbReference type="InterPro" id="IPR003191">
    <property type="entry name" value="Guanylate-bd/ATL_C"/>
</dbReference>
<dbReference type="FunFam" id="3.40.50.300:FF:002581">
    <property type="entry name" value="Guanylate-binding protein 4"/>
    <property type="match status" value="1"/>
</dbReference>
<dbReference type="GO" id="GO:0005525">
    <property type="term" value="F:GTP binding"/>
    <property type="evidence" value="ECO:0007669"/>
    <property type="project" value="UniProtKB-KW"/>
</dbReference>
<dbReference type="SUPFAM" id="SSF48340">
    <property type="entry name" value="Interferon-induced guanylate-binding protein 1 (GBP1), C-terminal domain"/>
    <property type="match status" value="1"/>
</dbReference>
<keyword evidence="2" id="KW-0378">Hydrolase</keyword>
<evidence type="ECO:0000256" key="4">
    <source>
        <dbReference type="PROSITE-ProRule" id="PRU01052"/>
    </source>
</evidence>
<keyword evidence="7" id="KW-1185">Reference proteome</keyword>
<dbReference type="OrthoDB" id="6141954at2759"/>
<dbReference type="InterPro" id="IPR027417">
    <property type="entry name" value="P-loop_NTPase"/>
</dbReference>
<keyword evidence="3" id="KW-0342">GTP-binding</keyword>
<dbReference type="InterPro" id="IPR030386">
    <property type="entry name" value="G_GB1_RHD3_dom"/>
</dbReference>
<protein>
    <submittedName>
        <fullName evidence="8">Guanylate-binding protein 1-like</fullName>
    </submittedName>
</protein>
<dbReference type="AlphaFoldDB" id="A0A1S3IS07"/>
<feature type="region of interest" description="Disordered" evidence="5">
    <location>
        <begin position="573"/>
        <end position="593"/>
    </location>
</feature>
<proteinExistence type="inferred from homology"/>
<reference evidence="8" key="1">
    <citation type="submission" date="2025-08" db="UniProtKB">
        <authorList>
            <consortium name="RefSeq"/>
        </authorList>
    </citation>
    <scope>IDENTIFICATION</scope>
    <source>
        <tissue evidence="8">Gonads</tissue>
    </source>
</reference>
<evidence type="ECO:0000256" key="3">
    <source>
        <dbReference type="ARBA" id="ARBA00023134"/>
    </source>
</evidence>
<dbReference type="KEGG" id="lak:106166867"/>
<evidence type="ECO:0000256" key="5">
    <source>
        <dbReference type="SAM" id="MobiDB-lite"/>
    </source>
</evidence>
<dbReference type="GeneID" id="106166867"/>
<dbReference type="Pfam" id="PF02841">
    <property type="entry name" value="GBP_C"/>
    <property type="match status" value="1"/>
</dbReference>
<dbReference type="RefSeq" id="XP_013400987.1">
    <property type="nucleotide sequence ID" value="XM_013545533.1"/>
</dbReference>
<feature type="compositionally biased region" description="Low complexity" evidence="5">
    <location>
        <begin position="575"/>
        <end position="591"/>
    </location>
</feature>
<evidence type="ECO:0000256" key="2">
    <source>
        <dbReference type="ARBA" id="ARBA00022801"/>
    </source>
</evidence>
<accession>A0A1S3IS07</accession>
<evidence type="ECO:0000313" key="7">
    <source>
        <dbReference type="Proteomes" id="UP000085678"/>
    </source>
</evidence>
<gene>
    <name evidence="8" type="primary">LOC106166867</name>
</gene>
<dbReference type="Pfam" id="PF02263">
    <property type="entry name" value="GBP"/>
    <property type="match status" value="1"/>
</dbReference>
<dbReference type="InterPro" id="IPR036543">
    <property type="entry name" value="Guanylate-bd_C_sf"/>
</dbReference>
<evidence type="ECO:0000313" key="8">
    <source>
        <dbReference type="RefSeq" id="XP_013400987.1"/>
    </source>
</evidence>
<dbReference type="Gene3D" id="1.20.1000.10">
    <property type="entry name" value="Guanylate-binding protein, C-terminal domain"/>
    <property type="match status" value="1"/>
</dbReference>
<sequence>MDKPVPLIIPGDNGHKFTINEEAKLCLQNINKPMSVVAIVGKYRTGKSYLMNRLYGKNSGFDLGSTVQSKTKGIWIWARPHPKDSNRCLLLIDTEGLYDVEKGDSTYDIQLFTLAVLLCNCFVYNSQGTIDADAINKLHLVAELTEHIKVQAGGAEEETGESFGKFFPQFFWVVRDFTLELNIEGKPCTPDEYLEHALKMKKGHGKAVHEYNAPRECIRAFFPHRKCFVLKKPVNDDVLLQRLDQAREEDIKPEFMKDANRFCETVWTGVEAFRVQGNAINGSRYLTLAETYVQAINSGAVPCIGTAVETMKQVECQRALDESVRSYSTMMEKEALPNMPLSLKELSSLHEHANGAALRVYQNIAVFDAEGNFQRKLQEALLSVYTQFVEQNKAVSKDKCRSVLQNAYVNIASKIQAGHYTGAGGYEEYQADYQKVKEIYANTERKGPCADEELALFNEDKKSEGKAILEADKKMTEKEKDLARAKEEAEQQALQAESLKQKQQQLQQELADKEASNLAMIQQVQAEFDQKIQASQEMHEADMRAKQDEHQRLLQEGLDRQGEQYKEMLADMQKNHNQLQQQHQKKTQQLQETVARQEKLIQEIRANKRRSGGSCPIL</sequence>
<dbReference type="Proteomes" id="UP000085678">
    <property type="component" value="Unplaced"/>
</dbReference>
<keyword evidence="1" id="KW-0547">Nucleotide-binding</keyword>
<dbReference type="PROSITE" id="PS51715">
    <property type="entry name" value="G_GB1_RHD3"/>
    <property type="match status" value="1"/>
</dbReference>
<evidence type="ECO:0000256" key="1">
    <source>
        <dbReference type="ARBA" id="ARBA00022741"/>
    </source>
</evidence>
<organism evidence="7 8">
    <name type="scientific">Lingula anatina</name>
    <name type="common">Brachiopod</name>
    <name type="synonym">Lingula unguis</name>
    <dbReference type="NCBI Taxonomy" id="7574"/>
    <lineage>
        <taxon>Eukaryota</taxon>
        <taxon>Metazoa</taxon>
        <taxon>Spiralia</taxon>
        <taxon>Lophotrochozoa</taxon>
        <taxon>Brachiopoda</taxon>
        <taxon>Linguliformea</taxon>
        <taxon>Lingulata</taxon>
        <taxon>Lingulida</taxon>
        <taxon>Linguloidea</taxon>
        <taxon>Lingulidae</taxon>
        <taxon>Lingula</taxon>
    </lineage>
</organism>
<evidence type="ECO:0000259" key="6">
    <source>
        <dbReference type="PROSITE" id="PS51715"/>
    </source>
</evidence>
<dbReference type="InterPro" id="IPR015894">
    <property type="entry name" value="Guanylate-bd_N"/>
</dbReference>
<feature type="compositionally biased region" description="Basic and acidic residues" evidence="5">
    <location>
        <begin position="477"/>
        <end position="489"/>
    </location>
</feature>
<name>A0A1S3IS07_LINAN</name>
<dbReference type="SUPFAM" id="SSF52540">
    <property type="entry name" value="P-loop containing nucleoside triphosphate hydrolases"/>
    <property type="match status" value="1"/>
</dbReference>
<dbReference type="InParanoid" id="A0A1S3IS07"/>
<dbReference type="CDD" id="cd01851">
    <property type="entry name" value="GBP"/>
    <property type="match status" value="1"/>
</dbReference>
<feature type="domain" description="GB1/RHD3-type G" evidence="6">
    <location>
        <begin position="31"/>
        <end position="271"/>
    </location>
</feature>
<feature type="region of interest" description="Disordered" evidence="5">
    <location>
        <begin position="477"/>
        <end position="496"/>
    </location>
</feature>
<comment type="similarity">
    <text evidence="4">Belongs to the TRAFAC class dynamin-like GTPase superfamily. GB1/RHD3 GTPase family.</text>
</comment>
<dbReference type="GO" id="GO:0003924">
    <property type="term" value="F:GTPase activity"/>
    <property type="evidence" value="ECO:0007669"/>
    <property type="project" value="InterPro"/>
</dbReference>